<keyword evidence="3" id="KW-1185">Reference proteome</keyword>
<feature type="transmembrane region" description="Helical" evidence="1">
    <location>
        <begin position="49"/>
        <end position="70"/>
    </location>
</feature>
<dbReference type="EMBL" id="AFHQ01000009">
    <property type="protein sequence ID" value="EGK61974.1"/>
    <property type="molecule type" value="Genomic_DNA"/>
</dbReference>
<evidence type="ECO:0000313" key="2">
    <source>
        <dbReference type="EMBL" id="EGK61974.1"/>
    </source>
</evidence>
<dbReference type="HOGENOM" id="CLU_164643_1_0_9"/>
<comment type="caution">
    <text evidence="2">The sequence shown here is derived from an EMBL/GenBank/DDBJ whole genome shotgun (WGS) entry which is preliminary data.</text>
</comment>
<gene>
    <name evidence="2" type="ORF">HMPREF9081_0384</name>
</gene>
<keyword evidence="1" id="KW-0812">Transmembrane</keyword>
<feature type="transmembrane region" description="Helical" evidence="1">
    <location>
        <begin position="20"/>
        <end position="37"/>
    </location>
</feature>
<evidence type="ECO:0000313" key="3">
    <source>
        <dbReference type="Proteomes" id="UP000004067"/>
    </source>
</evidence>
<dbReference type="GO" id="GO:0032259">
    <property type="term" value="P:methylation"/>
    <property type="evidence" value="ECO:0007669"/>
    <property type="project" value="UniProtKB-KW"/>
</dbReference>
<accession>F5RJE9</accession>
<keyword evidence="1" id="KW-0472">Membrane</keyword>
<dbReference type="GO" id="GO:0008168">
    <property type="term" value="F:methyltransferase activity"/>
    <property type="evidence" value="ECO:0007669"/>
    <property type="project" value="UniProtKB-KW"/>
</dbReference>
<dbReference type="Pfam" id="PF06196">
    <property type="entry name" value="DUF997"/>
    <property type="match status" value="1"/>
</dbReference>
<name>F5RJE9_9FIRM</name>
<proteinExistence type="predicted"/>
<dbReference type="AlphaFoldDB" id="F5RJE9"/>
<evidence type="ECO:0000256" key="1">
    <source>
        <dbReference type="SAM" id="Phobius"/>
    </source>
</evidence>
<dbReference type="Proteomes" id="UP000004067">
    <property type="component" value="Unassembled WGS sequence"/>
</dbReference>
<sequence length="87" mass="9011">MQDEKKAADAIAREARRTAAAGVLFAVLWTALGFGLAEVDVTVAGFPLWAITSTVGVLIVGAVLAVYLACTAEDVPLDDRHGEGAAR</sequence>
<dbReference type="InterPro" id="IPR010398">
    <property type="entry name" value="DUF997"/>
</dbReference>
<reference evidence="2 3" key="1">
    <citation type="submission" date="2011-04" db="EMBL/GenBank/DDBJ databases">
        <authorList>
            <person name="Muzny D."/>
            <person name="Qin X."/>
            <person name="Deng J."/>
            <person name="Jiang H."/>
            <person name="Liu Y."/>
            <person name="Qu J."/>
            <person name="Song X.-Z."/>
            <person name="Zhang L."/>
            <person name="Thornton R."/>
            <person name="Coyle M."/>
            <person name="Francisco L."/>
            <person name="Jackson L."/>
            <person name="Javaid M."/>
            <person name="Korchina V."/>
            <person name="Kovar C."/>
            <person name="Mata R."/>
            <person name="Mathew T."/>
            <person name="Ngo R."/>
            <person name="Nguyen L."/>
            <person name="Nguyen N."/>
            <person name="Okwuonu G."/>
            <person name="Ongeri F."/>
            <person name="Pham C."/>
            <person name="Simmons D."/>
            <person name="Wilczek-Boney K."/>
            <person name="Hale W."/>
            <person name="Jakkamsetti A."/>
            <person name="Pham P."/>
            <person name="Ruth R."/>
            <person name="San Lucas F."/>
            <person name="Warren J."/>
            <person name="Zhang J."/>
            <person name="Zhao Z."/>
            <person name="Zhou C."/>
            <person name="Zhu D."/>
            <person name="Lee S."/>
            <person name="Bess C."/>
            <person name="Blankenburg K."/>
            <person name="Forbes L."/>
            <person name="Fu Q."/>
            <person name="Gubbala S."/>
            <person name="Hirani K."/>
            <person name="Jayaseelan J.C."/>
            <person name="Lara F."/>
            <person name="Munidasa M."/>
            <person name="Palculict T."/>
            <person name="Patil S."/>
            <person name="Pu L.-L."/>
            <person name="Saada N."/>
            <person name="Tang L."/>
            <person name="Weissenberger G."/>
            <person name="Zhu Y."/>
            <person name="Hemphill L."/>
            <person name="Shang Y."/>
            <person name="Youmans B."/>
            <person name="Ayvaz T."/>
            <person name="Ross M."/>
            <person name="Santibanez J."/>
            <person name="Aqrawi P."/>
            <person name="Gross S."/>
            <person name="Joshi V."/>
            <person name="Fowler G."/>
            <person name="Nazareth L."/>
            <person name="Reid J."/>
            <person name="Worley K."/>
            <person name="Petrosino J."/>
            <person name="Highlander S."/>
            <person name="Gibbs R."/>
        </authorList>
    </citation>
    <scope>NUCLEOTIDE SEQUENCE [LARGE SCALE GENOMIC DNA]</scope>
    <source>
        <strain evidence="2 3">DSM 2778</strain>
    </source>
</reference>
<organism evidence="2 3">
    <name type="scientific">Centipeda periodontii DSM 2778</name>
    <dbReference type="NCBI Taxonomy" id="888060"/>
    <lineage>
        <taxon>Bacteria</taxon>
        <taxon>Bacillati</taxon>
        <taxon>Bacillota</taxon>
        <taxon>Negativicutes</taxon>
        <taxon>Selenomonadales</taxon>
        <taxon>Selenomonadaceae</taxon>
        <taxon>Centipeda</taxon>
    </lineage>
</organism>
<protein>
    <submittedName>
        <fullName evidence="2">SAM-dependent methyltransferase</fullName>
    </submittedName>
</protein>
<keyword evidence="1" id="KW-1133">Transmembrane helix</keyword>
<keyword evidence="2" id="KW-0808">Transferase</keyword>
<dbReference type="RefSeq" id="WP_006305215.1">
    <property type="nucleotide sequence ID" value="NZ_GL892076.1"/>
</dbReference>
<keyword evidence="2" id="KW-0489">Methyltransferase</keyword>
<dbReference type="STRING" id="888060.HMPREF9081_0384"/>
<dbReference type="OrthoDB" id="1667188at2"/>